<dbReference type="InterPro" id="IPR036291">
    <property type="entry name" value="NAD(P)-bd_dom_sf"/>
</dbReference>
<reference evidence="3" key="1">
    <citation type="submission" date="2018-05" db="EMBL/GenBank/DDBJ databases">
        <authorList>
            <person name="Lanie J.A."/>
            <person name="Ng W.-L."/>
            <person name="Kazmierczak K.M."/>
            <person name="Andrzejewski T.M."/>
            <person name="Davidsen T.M."/>
            <person name="Wayne K.J."/>
            <person name="Tettelin H."/>
            <person name="Glass J.I."/>
            <person name="Rusch D."/>
            <person name="Podicherti R."/>
            <person name="Tsui H.-C.T."/>
            <person name="Winkler M.E."/>
        </authorList>
    </citation>
    <scope>NUCLEOTIDE SEQUENCE</scope>
</reference>
<accession>A0A381SA64</accession>
<evidence type="ECO:0008006" key="4">
    <source>
        <dbReference type="Google" id="ProtNLM"/>
    </source>
</evidence>
<dbReference type="AlphaFoldDB" id="A0A381SA64"/>
<dbReference type="Gene3D" id="3.40.50.720">
    <property type="entry name" value="NAD(P)-binding Rossmann-like Domain"/>
    <property type="match status" value="1"/>
</dbReference>
<dbReference type="SUPFAM" id="SSF51735">
    <property type="entry name" value="NAD(P)-binding Rossmann-fold domains"/>
    <property type="match status" value="1"/>
</dbReference>
<dbReference type="Gene3D" id="3.30.360.10">
    <property type="entry name" value="Dihydrodipicolinate Reductase, domain 2"/>
    <property type="match status" value="1"/>
</dbReference>
<dbReference type="InterPro" id="IPR055170">
    <property type="entry name" value="GFO_IDH_MocA-like_dom"/>
</dbReference>
<dbReference type="Pfam" id="PF01408">
    <property type="entry name" value="GFO_IDH_MocA"/>
    <property type="match status" value="1"/>
</dbReference>
<dbReference type="Pfam" id="PF22725">
    <property type="entry name" value="GFO_IDH_MocA_C3"/>
    <property type="match status" value="1"/>
</dbReference>
<dbReference type="PANTHER" id="PTHR43708:SF3">
    <property type="entry name" value="OXIDOREDUCTASE"/>
    <property type="match status" value="1"/>
</dbReference>
<dbReference type="PANTHER" id="PTHR43708">
    <property type="entry name" value="CONSERVED EXPRESSED OXIDOREDUCTASE (EUROFUNG)"/>
    <property type="match status" value="1"/>
</dbReference>
<dbReference type="GO" id="GO:0000166">
    <property type="term" value="F:nucleotide binding"/>
    <property type="evidence" value="ECO:0007669"/>
    <property type="project" value="InterPro"/>
</dbReference>
<dbReference type="SUPFAM" id="SSF55347">
    <property type="entry name" value="Glyceraldehyde-3-phosphate dehydrogenase-like, C-terminal domain"/>
    <property type="match status" value="1"/>
</dbReference>
<dbReference type="EMBL" id="UINC01002672">
    <property type="protein sequence ID" value="SUZ99137.1"/>
    <property type="molecule type" value="Genomic_DNA"/>
</dbReference>
<dbReference type="InterPro" id="IPR000683">
    <property type="entry name" value="Gfo/Idh/MocA-like_OxRdtase_N"/>
</dbReference>
<evidence type="ECO:0000313" key="3">
    <source>
        <dbReference type="EMBL" id="SUZ99137.1"/>
    </source>
</evidence>
<protein>
    <recommendedName>
        <fullName evidence="4">Gfo/Idh/MocA-like oxidoreductase N-terminal domain-containing protein</fullName>
    </recommendedName>
</protein>
<proteinExistence type="predicted"/>
<sequence length="395" mass="44323">MAYLNYNRKLKMGLVGGGPGAFIGDVHRKAAILDGGVNLVSGTFSRHIEKSKEAGQTYNINPERVFDHHKIMIQNELSLSDEDRIDFVAITTPNQSHYSIAIDFLEAGFHVMCEKPMTFDVKEAVKLQEKVRETELVFGLMHNYTGYPMVKFARDIVRKRELGNIRKIVVQYPQGWLTTPLEETGHIQAGWRTDPSQSGGAGSMGDIGTHAENLSEYITGLTISHVCADLSMFVNGRKLDDDGNCLLKFNNGAKGLIYVSQIACGEENNLVIWVYGEKKSLEWHQETPNELIIRDGNGPNQIWRRGNDYVAQISPAAARATRLPSGHPEGFLEAFANIYLNFTDTIRSRYLNQTPTEAMLDFPNINDGMRGMLFIETVLKSAKSDQKWIKILTHK</sequence>
<feature type="domain" description="Gfo/Idh/MocA-like oxidoreductase N-terminal" evidence="1">
    <location>
        <begin position="11"/>
        <end position="139"/>
    </location>
</feature>
<feature type="domain" description="GFO/IDH/MocA-like oxidoreductase" evidence="2">
    <location>
        <begin position="152"/>
        <end position="282"/>
    </location>
</feature>
<organism evidence="3">
    <name type="scientific">marine metagenome</name>
    <dbReference type="NCBI Taxonomy" id="408172"/>
    <lineage>
        <taxon>unclassified sequences</taxon>
        <taxon>metagenomes</taxon>
        <taxon>ecological metagenomes</taxon>
    </lineage>
</organism>
<evidence type="ECO:0000259" key="1">
    <source>
        <dbReference type="Pfam" id="PF01408"/>
    </source>
</evidence>
<dbReference type="InterPro" id="IPR051317">
    <property type="entry name" value="Gfo/Idh/MocA_oxidoreduct"/>
</dbReference>
<gene>
    <name evidence="3" type="ORF">METZ01_LOCUS51991</name>
</gene>
<evidence type="ECO:0000259" key="2">
    <source>
        <dbReference type="Pfam" id="PF22725"/>
    </source>
</evidence>
<name>A0A381SA64_9ZZZZ</name>